<gene>
    <name evidence="2" type="ORF">TALK_07755</name>
</gene>
<evidence type="ECO:0000259" key="1">
    <source>
        <dbReference type="Pfam" id="PF01593"/>
    </source>
</evidence>
<dbReference type="Pfam" id="PF13450">
    <property type="entry name" value="NAD_binding_8"/>
    <property type="match status" value="1"/>
</dbReference>
<dbReference type="InterPro" id="IPR036188">
    <property type="entry name" value="FAD/NAD-bd_sf"/>
</dbReference>
<keyword evidence="3" id="KW-1185">Reference proteome</keyword>
<dbReference type="InterPro" id="IPR002937">
    <property type="entry name" value="Amino_oxidase"/>
</dbReference>
<dbReference type="Gene3D" id="3.90.660.10">
    <property type="match status" value="1"/>
</dbReference>
<comment type="caution">
    <text evidence="2">The sequence shown here is derived from an EMBL/GenBank/DDBJ whole genome shotgun (WGS) entry which is preliminary data.</text>
</comment>
<dbReference type="Gene3D" id="3.50.50.60">
    <property type="entry name" value="FAD/NAD(P)-binding domain"/>
    <property type="match status" value="1"/>
</dbReference>
<dbReference type="EMBL" id="JFKB01000004">
    <property type="protein sequence ID" value="OSQ48816.1"/>
    <property type="molecule type" value="Genomic_DNA"/>
</dbReference>
<accession>A0A1Y2LD90</accession>
<dbReference type="PRINTS" id="PR00419">
    <property type="entry name" value="ADXRDTASE"/>
</dbReference>
<dbReference type="Proteomes" id="UP000193396">
    <property type="component" value="Unassembled WGS sequence"/>
</dbReference>
<dbReference type="PANTHER" id="PTHR16128">
    <property type="entry name" value="FAD/NAD(P)-BINDING OXIDOREDUCTASE FAMILY PROTEIN"/>
    <property type="match status" value="1"/>
</dbReference>
<sequence length="341" mass="37698">MATINIAVIGAGMAGLKAASTLHGIGINVTVFEKSRGTGGRLATRRTEFGNFNHGAQYVTARDPAFRAFLRHAVSQNSARDWRPNLYHGQQAQRQQTPRPIADGNTAADIWYQGAPQMNKLVTPLLTSFEIRTRHHINSIEPRGPREFVLHNNLGQEFGPFDGVIATAPALQAAELLQPLSPRFDVINNVKIAPCWSAMIAFANPLPTVFDAMVHPDPAISWAARSDNNNNLPHRPSPDLWVLHATTEWSRDNLEDDNERVASRLLEKFRDICGSRLPEIISIDAHRWRYARTETPLGQSHLTGMKGRIIAAGDWCLGARVEAAWRSGKCAAHAMIETLTS</sequence>
<evidence type="ECO:0000313" key="2">
    <source>
        <dbReference type="EMBL" id="OSQ48816.1"/>
    </source>
</evidence>
<dbReference type="PANTHER" id="PTHR16128:SF5">
    <property type="entry name" value="FAD_NAD(P)-BINDING OXIDOREDUCTASE FAMILY PROTEIN"/>
    <property type="match status" value="1"/>
</dbReference>
<name>A0A1Y2LD90_9PROT</name>
<dbReference type="GO" id="GO:0016491">
    <property type="term" value="F:oxidoreductase activity"/>
    <property type="evidence" value="ECO:0007669"/>
    <property type="project" value="InterPro"/>
</dbReference>
<protein>
    <submittedName>
        <fullName evidence="2">FAD-dependent oxidoreductase</fullName>
    </submittedName>
</protein>
<dbReference type="AlphaFoldDB" id="A0A1Y2LD90"/>
<dbReference type="Pfam" id="PF01593">
    <property type="entry name" value="Amino_oxidase"/>
    <property type="match status" value="1"/>
</dbReference>
<dbReference type="OrthoDB" id="5792777at2"/>
<proteinExistence type="predicted"/>
<organism evidence="2 3">
    <name type="scientific">Thalassospira alkalitolerans</name>
    <dbReference type="NCBI Taxonomy" id="1293890"/>
    <lineage>
        <taxon>Bacteria</taxon>
        <taxon>Pseudomonadati</taxon>
        <taxon>Pseudomonadota</taxon>
        <taxon>Alphaproteobacteria</taxon>
        <taxon>Rhodospirillales</taxon>
        <taxon>Thalassospiraceae</taxon>
        <taxon>Thalassospira</taxon>
    </lineage>
</organism>
<dbReference type="RefSeq" id="WP_085617552.1">
    <property type="nucleotide sequence ID" value="NZ_JFKB01000004.1"/>
</dbReference>
<evidence type="ECO:0000313" key="3">
    <source>
        <dbReference type="Proteomes" id="UP000193396"/>
    </source>
</evidence>
<reference evidence="2 3" key="1">
    <citation type="submission" date="2014-03" db="EMBL/GenBank/DDBJ databases">
        <title>The draft genome sequence of Thalassospira alkalitolerans JCM 18968.</title>
        <authorList>
            <person name="Lai Q."/>
            <person name="Shao Z."/>
        </authorList>
    </citation>
    <scope>NUCLEOTIDE SEQUENCE [LARGE SCALE GENOMIC DNA]</scope>
    <source>
        <strain evidence="2 3">JCM 18968</strain>
    </source>
</reference>
<feature type="domain" description="Amine oxidase" evidence="1">
    <location>
        <begin position="130"/>
        <end position="336"/>
    </location>
</feature>
<dbReference type="SUPFAM" id="SSF51905">
    <property type="entry name" value="FAD/NAD(P)-binding domain"/>
    <property type="match status" value="1"/>
</dbReference>